<evidence type="ECO:0000256" key="1">
    <source>
        <dbReference type="SAM" id="MobiDB-lite"/>
    </source>
</evidence>
<reference evidence="2 3" key="1">
    <citation type="submission" date="2017-01" db="EMBL/GenBank/DDBJ databases">
        <title>Whole-Genome Shotgun Sequencing of Two beta-Proteobacterial Species in Search of the Bulgecin Biosynthetic Cluster.</title>
        <authorList>
            <person name="Horsman M.E."/>
            <person name="Marous D.R."/>
            <person name="Li R."/>
            <person name="Oliver R.A."/>
            <person name="Byun B."/>
            <person name="Emrich S.J."/>
            <person name="Boggess B."/>
            <person name="Townsend C.A."/>
            <person name="Mobashery S."/>
        </authorList>
    </citation>
    <scope>NUCLEOTIDE SEQUENCE [LARGE SCALE GENOMIC DNA]</scope>
    <source>
        <strain evidence="2 3">ATCC 31363</strain>
    </source>
</reference>
<gene>
    <name evidence="2" type="ORF">BWP39_02720</name>
</gene>
<dbReference type="InterPro" id="IPR045646">
    <property type="entry name" value="DUF6402"/>
</dbReference>
<name>A0A2A4F452_9BURK</name>
<feature type="compositionally biased region" description="Pro residues" evidence="1">
    <location>
        <begin position="94"/>
        <end position="103"/>
    </location>
</feature>
<dbReference type="EMBL" id="MTZV01000002">
    <property type="protein sequence ID" value="PCE27430.1"/>
    <property type="molecule type" value="Genomic_DNA"/>
</dbReference>
<dbReference type="AlphaFoldDB" id="A0A2A4F452"/>
<feature type="compositionally biased region" description="Pro residues" evidence="1">
    <location>
        <begin position="43"/>
        <end position="60"/>
    </location>
</feature>
<organism evidence="2 3">
    <name type="scientific">Paraburkholderia acidicola</name>
    <dbReference type="NCBI Taxonomy" id="1912599"/>
    <lineage>
        <taxon>Bacteria</taxon>
        <taxon>Pseudomonadati</taxon>
        <taxon>Pseudomonadota</taxon>
        <taxon>Betaproteobacteria</taxon>
        <taxon>Burkholderiales</taxon>
        <taxon>Burkholderiaceae</taxon>
        <taxon>Paraburkholderia</taxon>
    </lineage>
</organism>
<dbReference type="Pfam" id="PF19940">
    <property type="entry name" value="DUF6402"/>
    <property type="match status" value="1"/>
</dbReference>
<evidence type="ECO:0000313" key="3">
    <source>
        <dbReference type="Proteomes" id="UP000218022"/>
    </source>
</evidence>
<dbReference type="Proteomes" id="UP000218022">
    <property type="component" value="Unassembled WGS sequence"/>
</dbReference>
<dbReference type="OrthoDB" id="6986732at2"/>
<feature type="region of interest" description="Disordered" evidence="1">
    <location>
        <begin position="90"/>
        <end position="111"/>
    </location>
</feature>
<protein>
    <submittedName>
        <fullName evidence="2">Uncharacterized protein</fullName>
    </submittedName>
</protein>
<accession>A0A2A4F452</accession>
<sequence>MSSTYYEKIPYYKVNRILWRWKRCGAENGCCPVPDLDISMNKAPPPLLTQPAPKPSPKPPVKSLTHVDRVNNTFDGLLSAAEGISRFKKWLDAPEPPKPPKPAPVKEEKRQAVPPFDIQEISGAMRKEFMPMSATLMERWFAGELNCSPTQQDEVNGINQNGQPYPPSMIDKTTIKLDWVLKHARAKAAYESLQTYERLTTPRAIEALGHALTPLRASYGKVDAWELSGQDIPTLHKKFQFQLAGVESTFGQKLDQLITRGKNNAGVPDDLTGSLGSFNFYAAVGYATFNREATRATITSIILYVKDNYTFTDKAGEISQYLGHWSRDGVIIVPTTGAAGLAGIPWPDYPVAVGDIRVRGNVYYPVRNSSFRRWQRIHGRGGDFIVYSDYRFVTLPQPIEIAFL</sequence>
<evidence type="ECO:0000313" key="2">
    <source>
        <dbReference type="EMBL" id="PCE27430.1"/>
    </source>
</evidence>
<feature type="region of interest" description="Disordered" evidence="1">
    <location>
        <begin position="42"/>
        <end position="62"/>
    </location>
</feature>
<proteinExistence type="predicted"/>
<comment type="caution">
    <text evidence="2">The sequence shown here is derived from an EMBL/GenBank/DDBJ whole genome shotgun (WGS) entry which is preliminary data.</text>
</comment>